<feature type="domain" description="XLF-like N-terminal" evidence="9">
    <location>
        <begin position="9"/>
        <end position="125"/>
    </location>
</feature>
<feature type="compositionally biased region" description="Basic and acidic residues" evidence="8">
    <location>
        <begin position="640"/>
        <end position="676"/>
    </location>
</feature>
<comment type="caution">
    <text evidence="11">The sequence shown here is derived from an EMBL/GenBank/DDBJ whole genome shotgun (WGS) entry which is preliminary data.</text>
</comment>
<dbReference type="RefSeq" id="XP_007732411.1">
    <property type="nucleotide sequence ID" value="XM_007734221.1"/>
</dbReference>
<keyword evidence="3" id="KW-0238">DNA-binding</keyword>
<feature type="compositionally biased region" description="Low complexity" evidence="8">
    <location>
        <begin position="495"/>
        <end position="512"/>
    </location>
</feature>
<dbReference type="PANTHER" id="PTHR32235:SF1">
    <property type="entry name" value="NON-HOMOLOGOUS END-JOINING FACTOR 1"/>
    <property type="match status" value="1"/>
</dbReference>
<keyword evidence="5" id="KW-0539">Nucleus</keyword>
<dbReference type="InterPro" id="IPR052287">
    <property type="entry name" value="NHEJ_factor"/>
</dbReference>
<accession>W9Y2U6</accession>
<comment type="subcellular location">
    <subcellularLocation>
        <location evidence="1">Nucleus</location>
    </subcellularLocation>
</comment>
<reference evidence="11 12" key="1">
    <citation type="submission" date="2013-03" db="EMBL/GenBank/DDBJ databases">
        <title>The Genome Sequence of Capronia epimyces CBS 606.96.</title>
        <authorList>
            <consortium name="The Broad Institute Genomics Platform"/>
            <person name="Cuomo C."/>
            <person name="de Hoog S."/>
            <person name="Gorbushina A."/>
            <person name="Walker B."/>
            <person name="Young S.K."/>
            <person name="Zeng Q."/>
            <person name="Gargeya S."/>
            <person name="Fitzgerald M."/>
            <person name="Haas B."/>
            <person name="Abouelleil A."/>
            <person name="Allen A.W."/>
            <person name="Alvarado L."/>
            <person name="Arachchi H.M."/>
            <person name="Berlin A.M."/>
            <person name="Chapman S.B."/>
            <person name="Gainer-Dewar J."/>
            <person name="Goldberg J."/>
            <person name="Griggs A."/>
            <person name="Gujja S."/>
            <person name="Hansen M."/>
            <person name="Howarth C."/>
            <person name="Imamovic A."/>
            <person name="Ireland A."/>
            <person name="Larimer J."/>
            <person name="McCowan C."/>
            <person name="Murphy C."/>
            <person name="Pearson M."/>
            <person name="Poon T.W."/>
            <person name="Priest M."/>
            <person name="Roberts A."/>
            <person name="Saif S."/>
            <person name="Shea T."/>
            <person name="Sisk P."/>
            <person name="Sykes S."/>
            <person name="Wortman J."/>
            <person name="Nusbaum C."/>
            <person name="Birren B."/>
        </authorList>
    </citation>
    <scope>NUCLEOTIDE SEQUENCE [LARGE SCALE GENOMIC DNA]</scope>
    <source>
        <strain evidence="11 12">CBS 606.96</strain>
    </source>
</reference>
<evidence type="ECO:0000256" key="2">
    <source>
        <dbReference type="ARBA" id="ARBA00022763"/>
    </source>
</evidence>
<dbReference type="GO" id="GO:0045027">
    <property type="term" value="F:DNA end binding"/>
    <property type="evidence" value="ECO:0007669"/>
    <property type="project" value="TreeGrafter"/>
</dbReference>
<feature type="region of interest" description="Disordered" evidence="8">
    <location>
        <begin position="255"/>
        <end position="690"/>
    </location>
</feature>
<name>W9Y2U6_9EURO</name>
<dbReference type="eggNOG" id="ENOG502SCQK">
    <property type="taxonomic scope" value="Eukaryota"/>
</dbReference>
<dbReference type="Proteomes" id="UP000019478">
    <property type="component" value="Unassembled WGS sequence"/>
</dbReference>
<feature type="compositionally biased region" description="Low complexity" evidence="8">
    <location>
        <begin position="335"/>
        <end position="344"/>
    </location>
</feature>
<evidence type="ECO:0000256" key="6">
    <source>
        <dbReference type="ARBA" id="ARBA00025747"/>
    </source>
</evidence>
<dbReference type="InterPro" id="IPR053829">
    <property type="entry name" value="XLF-like_CC"/>
</dbReference>
<evidence type="ECO:0000256" key="1">
    <source>
        <dbReference type="ARBA" id="ARBA00004123"/>
    </source>
</evidence>
<evidence type="ECO:0000313" key="11">
    <source>
        <dbReference type="EMBL" id="EXJ87132.1"/>
    </source>
</evidence>
<dbReference type="InterPro" id="IPR015381">
    <property type="entry name" value="XLF-like_N"/>
</dbReference>
<dbReference type="Gene3D" id="2.170.210.10">
    <property type="entry name" value="DNA double-strand break repair and VJ recombination XRCC4, N-terminal"/>
    <property type="match status" value="1"/>
</dbReference>
<dbReference type="InterPro" id="IPR038051">
    <property type="entry name" value="XRCC4-like_N_sf"/>
</dbReference>
<keyword evidence="2" id="KW-0227">DNA damage</keyword>
<dbReference type="AlphaFoldDB" id="W9Y2U6"/>
<evidence type="ECO:0000256" key="3">
    <source>
        <dbReference type="ARBA" id="ARBA00023125"/>
    </source>
</evidence>
<gene>
    <name evidence="11" type="ORF">A1O3_04090</name>
</gene>
<dbReference type="STRING" id="1182542.W9Y2U6"/>
<evidence type="ECO:0000259" key="9">
    <source>
        <dbReference type="Pfam" id="PF09302"/>
    </source>
</evidence>
<feature type="compositionally biased region" description="Polar residues" evidence="8">
    <location>
        <begin position="625"/>
        <end position="635"/>
    </location>
</feature>
<comment type="similarity">
    <text evidence="6">Belongs to the XRCC4-XLF family. XLF subfamily.</text>
</comment>
<evidence type="ECO:0000256" key="4">
    <source>
        <dbReference type="ARBA" id="ARBA00023204"/>
    </source>
</evidence>
<feature type="compositionally biased region" description="Low complexity" evidence="8">
    <location>
        <begin position="471"/>
        <end position="486"/>
    </location>
</feature>
<feature type="compositionally biased region" description="Low complexity" evidence="8">
    <location>
        <begin position="615"/>
        <end position="624"/>
    </location>
</feature>
<proteinExistence type="inferred from homology"/>
<organism evidence="11 12">
    <name type="scientific">Capronia epimyces CBS 606.96</name>
    <dbReference type="NCBI Taxonomy" id="1182542"/>
    <lineage>
        <taxon>Eukaryota</taxon>
        <taxon>Fungi</taxon>
        <taxon>Dikarya</taxon>
        <taxon>Ascomycota</taxon>
        <taxon>Pezizomycotina</taxon>
        <taxon>Eurotiomycetes</taxon>
        <taxon>Chaetothyriomycetidae</taxon>
        <taxon>Chaetothyriales</taxon>
        <taxon>Herpotrichiellaceae</taxon>
        <taxon>Capronia</taxon>
    </lineage>
</organism>
<dbReference type="GO" id="GO:0032807">
    <property type="term" value="C:DNA ligase IV complex"/>
    <property type="evidence" value="ECO:0007669"/>
    <property type="project" value="TreeGrafter"/>
</dbReference>
<evidence type="ECO:0000256" key="5">
    <source>
        <dbReference type="ARBA" id="ARBA00023242"/>
    </source>
</evidence>
<sequence>MTDSNNEGWQELQLPSRRQCPKLFYSLMTQNESIKLLLTDLISIWECSLDRYDILAEASRQHTSIDPSASSDQLAVLLSKIAKSLSDGRNVLVRANERGGHALRLKTSIDLPKPLRPLEWAFKLAPQPASELAERILRPSLHEVAVAQEKIESLLRIVRDKDHVISRLLERVDSSSIDLSLIFPSITGVASRKGGHISVTEARKHVPGMVNFNEKSWTKQFANDDGYEGADRTGLSDLVRGCEKCFVHTTSQHADWINGLPSSDRSIQDREKGRLSSPPETKAAARQPESGDESTASDDFERQATPPSPSSNRREVRKPANAASEDDVEGEEALSKVTKTSTSSLGRLNATKASGRSKARRDSSSSLNKRSPPPRAGSSASTATATPSPSDDNDGADSEPQPSRRQHGKTKTSNQPKLGGLRKKRQVSPSPTPSPSPSPSRISTLRNQSKRDEYGRLNHDTESSPRRDSPAGRAPSSRRSSDSRSAQTQSPAAIPGPDDSTATDGGSTSTGSESERTHKRKPKSNPKQDTRAKQSQGSPATTPTRRLGRLGRKPHGLDAGSPAGGMSQPSTKMTDVASPQGKAAATHETTRVTRARGGKDDDSDRTGSPSPSPSPSARSTTKTTLASHPRSTTSLPAAETARRVRPRGEVDQKEGGEEKQETEEQKADRRRLELKRTLAASTGTKKKRRF</sequence>
<keyword evidence="12" id="KW-1185">Reference proteome</keyword>
<keyword evidence="4" id="KW-0234">DNA repair</keyword>
<feature type="domain" description="XLF-like coiled-coil region" evidence="10">
    <location>
        <begin position="128"/>
        <end position="180"/>
    </location>
</feature>
<protein>
    <recommendedName>
        <fullName evidence="7">Non-homologous end-joining factor 1</fullName>
    </recommendedName>
</protein>
<dbReference type="Pfam" id="PF21928">
    <property type="entry name" value="XLF_CC"/>
    <property type="match status" value="1"/>
</dbReference>
<dbReference type="Pfam" id="PF09302">
    <property type="entry name" value="XLF"/>
    <property type="match status" value="1"/>
</dbReference>
<feature type="compositionally biased region" description="Polar residues" evidence="8">
    <location>
        <begin position="533"/>
        <end position="544"/>
    </location>
</feature>
<evidence type="ECO:0000256" key="8">
    <source>
        <dbReference type="SAM" id="MobiDB-lite"/>
    </source>
</evidence>
<feature type="compositionally biased region" description="Basic and acidic residues" evidence="8">
    <location>
        <begin position="449"/>
        <end position="470"/>
    </location>
</feature>
<dbReference type="GO" id="GO:0006303">
    <property type="term" value="P:double-strand break repair via nonhomologous end joining"/>
    <property type="evidence" value="ECO:0007669"/>
    <property type="project" value="TreeGrafter"/>
</dbReference>
<evidence type="ECO:0000259" key="10">
    <source>
        <dbReference type="Pfam" id="PF21928"/>
    </source>
</evidence>
<dbReference type="EMBL" id="AMGY01000003">
    <property type="protein sequence ID" value="EXJ87132.1"/>
    <property type="molecule type" value="Genomic_DNA"/>
</dbReference>
<dbReference type="GeneID" id="19168211"/>
<dbReference type="CDD" id="cd22285">
    <property type="entry name" value="HD_XLF_N"/>
    <property type="match status" value="1"/>
</dbReference>
<feature type="compositionally biased region" description="Low complexity" evidence="8">
    <location>
        <begin position="376"/>
        <end position="390"/>
    </location>
</feature>
<dbReference type="OrthoDB" id="2155935at2759"/>
<evidence type="ECO:0000256" key="7">
    <source>
        <dbReference type="ARBA" id="ARBA00044529"/>
    </source>
</evidence>
<dbReference type="PANTHER" id="PTHR32235">
    <property type="entry name" value="NON-HOMOLOGOUS END-JOINING FACTOR 1"/>
    <property type="match status" value="1"/>
</dbReference>
<dbReference type="HOGENOM" id="CLU_423910_0_0_1"/>
<evidence type="ECO:0000313" key="12">
    <source>
        <dbReference type="Proteomes" id="UP000019478"/>
    </source>
</evidence>